<name>A0A6V8QMX7_TRIAP</name>
<feature type="compositionally biased region" description="Basic residues" evidence="1">
    <location>
        <begin position="1"/>
        <end position="10"/>
    </location>
</feature>
<dbReference type="AlphaFoldDB" id="A0A6V8QMX7"/>
<evidence type="ECO:0000313" key="3">
    <source>
        <dbReference type="Proteomes" id="UP000517252"/>
    </source>
</evidence>
<evidence type="ECO:0000256" key="1">
    <source>
        <dbReference type="SAM" id="MobiDB-lite"/>
    </source>
</evidence>
<comment type="caution">
    <text evidence="2">The sequence shown here is derived from an EMBL/GenBank/DDBJ whole genome shotgun (WGS) entry which is preliminary data.</text>
</comment>
<feature type="region of interest" description="Disordered" evidence="1">
    <location>
        <begin position="1"/>
        <end position="35"/>
    </location>
</feature>
<sequence>MAQALKRKRPRADEPLPDHISKSSNSSSTVHRPSNFPPEFYDSLSKIWLTPRALRELDRRNENLPQSKTKPVAGFVKPRAAKLAALAKLGSSELVQFAAAGGPDLSDLKGVCMSVASSLKLWTNRPA</sequence>
<protein>
    <submittedName>
        <fullName evidence="2">Uncharacterized protein</fullName>
    </submittedName>
</protein>
<evidence type="ECO:0000313" key="2">
    <source>
        <dbReference type="EMBL" id="GFP53166.1"/>
    </source>
</evidence>
<reference evidence="2 3" key="1">
    <citation type="submission" date="2020-07" db="EMBL/GenBank/DDBJ databases">
        <title>Trichoderma asperellum IC-1 whole genome shotgun sequence.</title>
        <authorList>
            <person name="Kanamasa S."/>
            <person name="Takahashi H."/>
        </authorList>
    </citation>
    <scope>NUCLEOTIDE SEQUENCE [LARGE SCALE GENOMIC DNA]</scope>
    <source>
        <strain evidence="2 3">IC-1</strain>
    </source>
</reference>
<organism evidence="2 3">
    <name type="scientific">Trichoderma asperellum</name>
    <name type="common">Filamentous fungus</name>
    <dbReference type="NCBI Taxonomy" id="101201"/>
    <lineage>
        <taxon>Eukaryota</taxon>
        <taxon>Fungi</taxon>
        <taxon>Dikarya</taxon>
        <taxon>Ascomycota</taxon>
        <taxon>Pezizomycotina</taxon>
        <taxon>Sordariomycetes</taxon>
        <taxon>Hypocreomycetidae</taxon>
        <taxon>Hypocreales</taxon>
        <taxon>Hypocreaceae</taxon>
        <taxon>Trichoderma</taxon>
    </lineage>
</organism>
<dbReference type="OrthoDB" id="5146899at2759"/>
<dbReference type="Proteomes" id="UP000517252">
    <property type="component" value="Unassembled WGS sequence"/>
</dbReference>
<feature type="compositionally biased region" description="Basic and acidic residues" evidence="1">
    <location>
        <begin position="11"/>
        <end position="21"/>
    </location>
</feature>
<feature type="compositionally biased region" description="Polar residues" evidence="1">
    <location>
        <begin position="22"/>
        <end position="32"/>
    </location>
</feature>
<accession>A0A6V8QMX7</accession>
<dbReference type="EMBL" id="BLZH01000002">
    <property type="protein sequence ID" value="GFP53166.1"/>
    <property type="molecule type" value="Genomic_DNA"/>
</dbReference>
<gene>
    <name evidence="2" type="ORF">TASIC1_0002035000</name>
</gene>
<proteinExistence type="predicted"/>